<protein>
    <submittedName>
        <fullName evidence="1">Uncharacterized protein</fullName>
    </submittedName>
</protein>
<name>A0A1S8L1N1_9CLOT</name>
<evidence type="ECO:0000313" key="1">
    <source>
        <dbReference type="EMBL" id="URZ09813.1"/>
    </source>
</evidence>
<dbReference type="Proteomes" id="UP000190951">
    <property type="component" value="Chromosome"/>
</dbReference>
<gene>
    <name evidence="1" type="ORF">CROST_005120</name>
</gene>
<organism evidence="1 2">
    <name type="scientific">Clostridium felsineum</name>
    <dbReference type="NCBI Taxonomy" id="36839"/>
    <lineage>
        <taxon>Bacteria</taxon>
        <taxon>Bacillati</taxon>
        <taxon>Bacillota</taxon>
        <taxon>Clostridia</taxon>
        <taxon>Eubacteriales</taxon>
        <taxon>Clostridiaceae</taxon>
        <taxon>Clostridium</taxon>
    </lineage>
</organism>
<proteinExistence type="predicted"/>
<sequence>MNFNRKKYIRLIATLIITVCFSTGCSNNSSKEASSSIKEVSNFIDKNHEYVNLNQKISNKSFSIMDEDIKKNGVILTGEDHATSKSFKVQLALLIYLNKKYKLKYSLAKLPACTKGNKTSFK</sequence>
<reference evidence="1 2" key="1">
    <citation type="submission" date="2022-04" db="EMBL/GenBank/DDBJ databases">
        <title>Genome sequence of C. roseum typestrain.</title>
        <authorList>
            <person name="Poehlein A."/>
            <person name="Schoch T."/>
            <person name="Duerre P."/>
            <person name="Daniel R."/>
        </authorList>
    </citation>
    <scope>NUCLEOTIDE SEQUENCE [LARGE SCALE GENOMIC DNA]</scope>
    <source>
        <strain evidence="1 2">DSM 7320</strain>
    </source>
</reference>
<dbReference type="RefSeq" id="WP_077835277.1">
    <property type="nucleotide sequence ID" value="NZ_CP096983.1"/>
</dbReference>
<dbReference type="PROSITE" id="PS51257">
    <property type="entry name" value="PROKAR_LIPOPROTEIN"/>
    <property type="match status" value="1"/>
</dbReference>
<dbReference type="EMBL" id="CP096983">
    <property type="protein sequence ID" value="URZ09813.1"/>
    <property type="molecule type" value="Genomic_DNA"/>
</dbReference>
<accession>A0A1S8L1N1</accession>
<dbReference type="KEGG" id="crw:CROST_005120"/>
<dbReference type="STRING" id="84029.CROST_32270"/>
<dbReference type="AlphaFoldDB" id="A0A1S8L1N1"/>
<keyword evidence="2" id="KW-1185">Reference proteome</keyword>
<evidence type="ECO:0000313" key="2">
    <source>
        <dbReference type="Proteomes" id="UP000190951"/>
    </source>
</evidence>